<dbReference type="PANTHER" id="PTHR31339:SF9">
    <property type="entry name" value="PLASMIN AND FIBRONECTIN-BINDING PROTEIN A"/>
    <property type="match status" value="1"/>
</dbReference>
<dbReference type="SUPFAM" id="SSF51126">
    <property type="entry name" value="Pectin lyase-like"/>
    <property type="match status" value="2"/>
</dbReference>
<keyword evidence="4" id="KW-0456">Lyase</keyword>
<dbReference type="InterPro" id="IPR039448">
    <property type="entry name" value="Beta_helix"/>
</dbReference>
<reference evidence="4" key="1">
    <citation type="submission" date="2019-04" db="EMBL/GenBank/DDBJ databases">
        <authorList>
            <consortium name="Science for Life Laboratories"/>
        </authorList>
    </citation>
    <scope>NUCLEOTIDE SEQUENCE</scope>
    <source>
        <strain evidence="4">MBLW1</strain>
    </source>
</reference>
<dbReference type="InterPro" id="IPR006626">
    <property type="entry name" value="PbH1"/>
</dbReference>
<dbReference type="InterPro" id="IPR011050">
    <property type="entry name" value="Pectin_lyase_fold/virulence"/>
</dbReference>
<evidence type="ECO:0000256" key="1">
    <source>
        <dbReference type="SAM" id="MobiDB-lite"/>
    </source>
</evidence>
<proteinExistence type="predicted"/>
<feature type="region of interest" description="Disordered" evidence="1">
    <location>
        <begin position="429"/>
        <end position="450"/>
    </location>
</feature>
<dbReference type="InterPro" id="IPR012334">
    <property type="entry name" value="Pectin_lyas_fold"/>
</dbReference>
<accession>A0A6C2YKD6</accession>
<dbReference type="KEGG" id="tim:GMBLW1_19220"/>
<evidence type="ECO:0000313" key="5">
    <source>
        <dbReference type="Proteomes" id="UP000464378"/>
    </source>
</evidence>
<dbReference type="InterPro" id="IPR051801">
    <property type="entry name" value="GH28_Enzymes"/>
</dbReference>
<dbReference type="AlphaFoldDB" id="A0A6C2YKD6"/>
<evidence type="ECO:0000259" key="3">
    <source>
        <dbReference type="Pfam" id="PF13229"/>
    </source>
</evidence>
<evidence type="ECO:0008006" key="6">
    <source>
        <dbReference type="Google" id="ProtNLM"/>
    </source>
</evidence>
<dbReference type="Proteomes" id="UP000464378">
    <property type="component" value="Chromosome"/>
</dbReference>
<dbReference type="SMART" id="SM00710">
    <property type="entry name" value="PbH1"/>
    <property type="match status" value="7"/>
</dbReference>
<feature type="domain" description="Right handed beta helix" evidence="3">
    <location>
        <begin position="110"/>
        <end position="209"/>
    </location>
</feature>
<evidence type="ECO:0000313" key="4">
    <source>
        <dbReference type="EMBL" id="VIP02038.1"/>
    </source>
</evidence>
<dbReference type="InterPro" id="IPR024535">
    <property type="entry name" value="RHGA/B-epi-like_pectate_lyase"/>
</dbReference>
<feature type="domain" description="Rhamnogalacturonase A/B/Epimerase-like pectate lyase" evidence="2">
    <location>
        <begin position="3"/>
        <end position="62"/>
    </location>
</feature>
<organism evidence="4">
    <name type="scientific">Tuwongella immobilis</name>
    <dbReference type="NCBI Taxonomy" id="692036"/>
    <lineage>
        <taxon>Bacteria</taxon>
        <taxon>Pseudomonadati</taxon>
        <taxon>Planctomycetota</taxon>
        <taxon>Planctomycetia</taxon>
        <taxon>Gemmatales</taxon>
        <taxon>Gemmataceae</taxon>
        <taxon>Tuwongella</taxon>
    </lineage>
</organism>
<dbReference type="EMBL" id="LR593887">
    <property type="protein sequence ID" value="VTS00201.1"/>
    <property type="molecule type" value="Genomic_DNA"/>
</dbReference>
<dbReference type="InParanoid" id="A0A6C2YKD6"/>
<dbReference type="PANTHER" id="PTHR31339">
    <property type="entry name" value="PECTIN LYASE-RELATED"/>
    <property type="match status" value="1"/>
</dbReference>
<evidence type="ECO:0000259" key="2">
    <source>
        <dbReference type="Pfam" id="PF12708"/>
    </source>
</evidence>
<protein>
    <recommendedName>
        <fullName evidence="6">Pectate lyase superfamily protein domain-containing protein</fullName>
    </recommendedName>
</protein>
<sequence length="450" mass="48831">MASVREFGAKGDGLADDTAAFQHAIERGDGLVQIPRGNYRITRPILIPLKQFGRLAIVGESAATLHHHAAGPCFHLIGTHGGSALPKSVLEPVWQSERMPLLRDFEILGHHAQADGIRLEGVMQPTLHGVLIRKCRHGIHLVQRNRNVLITACHIYDNSGIGIFLDRLNLHQINITGNHISYCKRGGISISQSEIRNIQIVGNDIEYNHDFDAPESTDIRFDASQGTIREGTIVGNTIQAQGSKGGANIRLIGVGASDPNAVGLLAITGNLIGSQTTAIEMTASRGVTISGNCIYSGYESAIDAKQCEHLVISGNTIDHNPEYKGNSTDRLRFVDCRNVSISGTIVQHTLPPTIAVDASLQFIRCKQLQIQGLQVLNARVRGIQLIECERVGISQSTIQRKPDDPEFVTAIDVQKCQQIMLTHNFLSKSQSDSPLLPKGSGLAESNLTID</sequence>
<dbReference type="RefSeq" id="WP_162657255.1">
    <property type="nucleotide sequence ID" value="NZ_LR593887.1"/>
</dbReference>
<dbReference type="Pfam" id="PF12708">
    <property type="entry name" value="Pect-lyase_RHGA_epim"/>
    <property type="match status" value="1"/>
</dbReference>
<dbReference type="EMBL" id="LR586016">
    <property type="protein sequence ID" value="VIP02038.1"/>
    <property type="molecule type" value="Genomic_DNA"/>
</dbReference>
<name>A0A6C2YKD6_9BACT</name>
<dbReference type="GO" id="GO:0016829">
    <property type="term" value="F:lyase activity"/>
    <property type="evidence" value="ECO:0007669"/>
    <property type="project" value="UniProtKB-KW"/>
</dbReference>
<gene>
    <name evidence="4" type="ORF">GMBLW1_19220</name>
</gene>
<dbReference type="Gene3D" id="2.160.20.10">
    <property type="entry name" value="Single-stranded right-handed beta-helix, Pectin lyase-like"/>
    <property type="match status" value="4"/>
</dbReference>
<keyword evidence="5" id="KW-1185">Reference proteome</keyword>
<dbReference type="Pfam" id="PF13229">
    <property type="entry name" value="Beta_helix"/>
    <property type="match status" value="1"/>
</dbReference>